<dbReference type="InterPro" id="IPR027417">
    <property type="entry name" value="P-loop_NTPase"/>
</dbReference>
<dbReference type="OrthoDB" id="104167at2"/>
<dbReference type="PANTHER" id="PTHR32182">
    <property type="entry name" value="DNA REPLICATION AND REPAIR PROTEIN RECF"/>
    <property type="match status" value="1"/>
</dbReference>
<dbReference type="GO" id="GO:0016887">
    <property type="term" value="F:ATP hydrolysis activity"/>
    <property type="evidence" value="ECO:0007669"/>
    <property type="project" value="InterPro"/>
</dbReference>
<dbReference type="Pfam" id="PF13304">
    <property type="entry name" value="AAA_21"/>
    <property type="match status" value="1"/>
</dbReference>
<dbReference type="PANTHER" id="PTHR32182:SF22">
    <property type="entry name" value="ATP-DEPENDENT ENDONUCLEASE, OLD FAMILY-RELATED"/>
    <property type="match status" value="1"/>
</dbReference>
<dbReference type="PIRSF" id="PIRSF029347">
    <property type="entry name" value="RecF"/>
    <property type="match status" value="1"/>
</dbReference>
<protein>
    <submittedName>
        <fullName evidence="2">Predicted ATPase</fullName>
    </submittedName>
</protein>
<reference evidence="3" key="1">
    <citation type="submission" date="2017-04" db="EMBL/GenBank/DDBJ databases">
        <authorList>
            <person name="Varghese N."/>
            <person name="Submissions S."/>
        </authorList>
    </citation>
    <scope>NUCLEOTIDE SEQUENCE [LARGE SCALE GENOMIC DNA]</scope>
    <source>
        <strain evidence="3">USBA 82</strain>
    </source>
</reference>
<dbReference type="GO" id="GO:0000731">
    <property type="term" value="P:DNA synthesis involved in DNA repair"/>
    <property type="evidence" value="ECO:0007669"/>
    <property type="project" value="TreeGrafter"/>
</dbReference>
<dbReference type="RefSeq" id="WP_085545070.1">
    <property type="nucleotide sequence ID" value="NZ_FXBB01000025.1"/>
</dbReference>
<dbReference type="InterPro" id="IPR003959">
    <property type="entry name" value="ATPase_AAA_core"/>
</dbReference>
<sequence>MKLRQVYLSGYKSIDKAGQTIPLGDITVLLGANGSGKSNLISFFKMLNFMTEGTLKQYVGREGVTRLLYYGPKKTESIFFSLDFGTEDVRSRYEIALSYGLPDRLFIGSEKIICHGDGNGQQEYVLDGREGESGLKTDPRPVCEVLYNLLSGIRFYQFHDTSDTAKIKDRGYVDDARYLRSDGGNLAAFLKMLKEHGQFYRYYDRIIRHIRRIMPQFGDFDLTPVPGNRDYIRLNWRDSSGSDYLFDPGQISDGSLRFMALSALLLQPPDLMPAFIVLDEPELGLHPLAIRELAGLVRSASQKTQVLLATQSSSLINEFTAEDLVVLERDEERQCSLFKKLDCEILRGWLDRYSLSDLWEKNVIGGQP</sequence>
<keyword evidence="3" id="KW-1185">Reference proteome</keyword>
<gene>
    <name evidence="2" type="ORF">SAMN06275492_1256</name>
</gene>
<dbReference type="CDD" id="cd00267">
    <property type="entry name" value="ABC_ATPase"/>
    <property type="match status" value="1"/>
</dbReference>
<dbReference type="Gene3D" id="3.40.50.300">
    <property type="entry name" value="P-loop containing nucleotide triphosphate hydrolases"/>
    <property type="match status" value="1"/>
</dbReference>
<dbReference type="GO" id="GO:0005524">
    <property type="term" value="F:ATP binding"/>
    <property type="evidence" value="ECO:0007669"/>
    <property type="project" value="InterPro"/>
</dbReference>
<name>A0A1X7KC04_9BACT</name>
<dbReference type="STRING" id="561720.SAMN06275492_1256"/>
<dbReference type="EMBL" id="FXBB01000025">
    <property type="protein sequence ID" value="SMG38681.1"/>
    <property type="molecule type" value="Genomic_DNA"/>
</dbReference>
<dbReference type="SUPFAM" id="SSF52540">
    <property type="entry name" value="P-loop containing nucleoside triphosphate hydrolases"/>
    <property type="match status" value="1"/>
</dbReference>
<dbReference type="AlphaFoldDB" id="A0A1X7KC04"/>
<dbReference type="Proteomes" id="UP000193355">
    <property type="component" value="Unassembled WGS sequence"/>
</dbReference>
<proteinExistence type="predicted"/>
<dbReference type="InterPro" id="IPR014555">
    <property type="entry name" value="RecF-like"/>
</dbReference>
<dbReference type="GO" id="GO:0006302">
    <property type="term" value="P:double-strand break repair"/>
    <property type="evidence" value="ECO:0007669"/>
    <property type="project" value="TreeGrafter"/>
</dbReference>
<organism evidence="2 3">
    <name type="scientific">Dethiosulfovibrio salsuginis</name>
    <dbReference type="NCBI Taxonomy" id="561720"/>
    <lineage>
        <taxon>Bacteria</taxon>
        <taxon>Thermotogati</taxon>
        <taxon>Synergistota</taxon>
        <taxon>Synergistia</taxon>
        <taxon>Synergistales</taxon>
        <taxon>Dethiosulfovibrionaceae</taxon>
        <taxon>Dethiosulfovibrio</taxon>
    </lineage>
</organism>
<accession>A0A1X7KC04</accession>
<evidence type="ECO:0000259" key="1">
    <source>
        <dbReference type="Pfam" id="PF13304"/>
    </source>
</evidence>
<evidence type="ECO:0000313" key="3">
    <source>
        <dbReference type="Proteomes" id="UP000193355"/>
    </source>
</evidence>
<feature type="domain" description="ATPase AAA-type core" evidence="1">
    <location>
        <begin position="26"/>
        <end position="317"/>
    </location>
</feature>
<evidence type="ECO:0000313" key="2">
    <source>
        <dbReference type="EMBL" id="SMG38681.1"/>
    </source>
</evidence>